<dbReference type="InterPro" id="IPR035924">
    <property type="entry name" value="FlaG-like_sf"/>
</dbReference>
<keyword evidence="3" id="KW-1185">Reference proteome</keyword>
<dbReference type="Pfam" id="PF03646">
    <property type="entry name" value="FlaG"/>
    <property type="match status" value="1"/>
</dbReference>
<accession>A0A0A7RGT0</accession>
<dbReference type="RefSeq" id="WP_010580518.1">
    <property type="nucleotide sequence ID" value="NZ_AHYZ01000084.1"/>
</dbReference>
<evidence type="ECO:0000313" key="3">
    <source>
        <dbReference type="Proteomes" id="UP000051576"/>
    </source>
</evidence>
<dbReference type="Gene3D" id="3.30.160.170">
    <property type="entry name" value="FlaG-like"/>
    <property type="match status" value="1"/>
</dbReference>
<dbReference type="EMBL" id="AYYX01000027">
    <property type="protein sequence ID" value="KRM88612.1"/>
    <property type="molecule type" value="Genomic_DNA"/>
</dbReference>
<reference evidence="2 3" key="2">
    <citation type="journal article" date="2015" name="Genome Announc.">
        <title>Expanding the biotechnology potential of lactobacilli through comparative genomics of 213 strains and associated genera.</title>
        <authorList>
            <person name="Sun Z."/>
            <person name="Harris H.M."/>
            <person name="McCann A."/>
            <person name="Guo C."/>
            <person name="Argimon S."/>
            <person name="Zhang W."/>
            <person name="Yang X."/>
            <person name="Jeffery I.B."/>
            <person name="Cooney J.C."/>
            <person name="Kagawa T.F."/>
            <person name="Liu W."/>
            <person name="Song Y."/>
            <person name="Salvetti E."/>
            <person name="Wrobel A."/>
            <person name="Rasinkangas P."/>
            <person name="Parkhill J."/>
            <person name="Rea M.C."/>
            <person name="O'Sullivan O."/>
            <person name="Ritari J."/>
            <person name="Douillard F.P."/>
            <person name="Paul Ross R."/>
            <person name="Yang R."/>
            <person name="Briner A.E."/>
            <person name="Felis G.E."/>
            <person name="de Vos W.M."/>
            <person name="Barrangou R."/>
            <person name="Klaenhammer T.R."/>
            <person name="Caufield P.W."/>
            <person name="Cui Y."/>
            <person name="Zhang H."/>
            <person name="O'Toole P.W."/>
        </authorList>
    </citation>
    <scope>NUCLEOTIDE SEQUENCE [LARGE SCALE GENOMIC DNA]</scope>
    <source>
        <strain evidence="2 3">DSM 20605</strain>
    </source>
</reference>
<keyword evidence="1" id="KW-0966">Cell projection</keyword>
<dbReference type="Proteomes" id="UP000051576">
    <property type="component" value="Unassembled WGS sequence"/>
</dbReference>
<keyword evidence="1" id="KW-0282">Flagellum</keyword>
<organism evidence="1">
    <name type="scientific">Liquorilactobacillus vini DSM 20605</name>
    <dbReference type="NCBI Taxonomy" id="1133569"/>
    <lineage>
        <taxon>Bacteria</taxon>
        <taxon>Bacillati</taxon>
        <taxon>Bacillota</taxon>
        <taxon>Bacilli</taxon>
        <taxon>Lactobacillales</taxon>
        <taxon>Lactobacillaceae</taxon>
        <taxon>Liquorilactobacillus</taxon>
    </lineage>
</organism>
<evidence type="ECO:0000313" key="2">
    <source>
        <dbReference type="EMBL" id="KRM88612.1"/>
    </source>
</evidence>
<name>A0A0A7RGT0_9LACO</name>
<dbReference type="EMBL" id="KM886873">
    <property type="protein sequence ID" value="AJA34467.1"/>
    <property type="molecule type" value="Genomic_DNA"/>
</dbReference>
<evidence type="ECO:0000313" key="1">
    <source>
        <dbReference type="EMBL" id="AJA34467.1"/>
    </source>
</evidence>
<dbReference type="STRING" id="1133569.FD21_GL000985"/>
<keyword evidence="1" id="KW-0969">Cilium</keyword>
<dbReference type="SUPFAM" id="SSF160214">
    <property type="entry name" value="FlaG-like"/>
    <property type="match status" value="1"/>
</dbReference>
<reference evidence="1" key="1">
    <citation type="journal article" date="2014" name="Appl. Environ. Microbiol.">
        <title>Detection and genomic characterization of motility in Lactobacillus curvatus: confirmation of motility in a species outside the Lactobacillus salivarius clade.</title>
        <authorList>
            <person name="Cousin F.J."/>
            <person name="Lynch S.M."/>
            <person name="Harris H.M."/>
            <person name="McCann A."/>
            <person name="Lynch D.B."/>
            <person name="Neville B.A."/>
            <person name="Irisawa T."/>
            <person name="Okada S."/>
            <person name="Endo A."/>
            <person name="O'Toole P.W."/>
        </authorList>
    </citation>
    <scope>NUCLEOTIDE SEQUENCE</scope>
    <source>
        <strain evidence="1">DSM 20605</strain>
    </source>
</reference>
<dbReference type="AlphaFoldDB" id="A0A0A7RGT0"/>
<dbReference type="InterPro" id="IPR005186">
    <property type="entry name" value="FlaG"/>
</dbReference>
<sequence>MGEKHIVPIEPISEISKNTLANFSRQLADLQAKANKVLQTTKSADSNLDLQSADTKSSLDKTQLTKLVEKLNQQLQTDNITARLKVDTDSGKIYIQIINKKTKAVLEEIPSQEVSGETDNIIDKKG</sequence>
<protein>
    <submittedName>
        <fullName evidence="1">Flagellar protein FlaG</fullName>
    </submittedName>
</protein>
<proteinExistence type="predicted"/>
<dbReference type="PATRIC" id="fig|1133569.4.peg.1113"/>
<gene>
    <name evidence="1" type="primary">flaG</name>
    <name evidence="2" type="ORF">FD21_GL000985</name>
</gene>